<dbReference type="Gene3D" id="3.40.630.30">
    <property type="match status" value="1"/>
</dbReference>
<evidence type="ECO:0000313" key="5">
    <source>
        <dbReference type="Proteomes" id="UP000014977"/>
    </source>
</evidence>
<dbReference type="Gene3D" id="3.30.750.70">
    <property type="entry name" value="4-hydroxybutyrate coenzyme like domains"/>
    <property type="match status" value="1"/>
</dbReference>
<keyword evidence="2 4" id="KW-0808">Transferase</keyword>
<evidence type="ECO:0000259" key="3">
    <source>
        <dbReference type="PROSITE" id="PS51186"/>
    </source>
</evidence>
<dbReference type="PANTHER" id="PTHR21432">
    <property type="entry name" value="ACETYL-COA HYDROLASE-RELATED"/>
    <property type="match status" value="1"/>
</dbReference>
<dbReference type="SUPFAM" id="SSF100950">
    <property type="entry name" value="NagB/RpiA/CoA transferase-like"/>
    <property type="match status" value="2"/>
</dbReference>
<dbReference type="STRING" id="897.B2D07_15435"/>
<dbReference type="eggNOG" id="COG0427">
    <property type="taxonomic scope" value="Bacteria"/>
</dbReference>
<protein>
    <submittedName>
        <fullName evidence="4">Acetyl-CoA hydrolase/transferase C-terminal domain containing protein</fullName>
    </submittedName>
</protein>
<dbReference type="eggNOG" id="COG0456">
    <property type="taxonomic scope" value="Bacteria"/>
</dbReference>
<dbReference type="InterPro" id="IPR016181">
    <property type="entry name" value="Acyl_CoA_acyltransferase"/>
</dbReference>
<dbReference type="Gene3D" id="3.40.1080.20">
    <property type="entry name" value="Acetyl-CoA hydrolase/transferase C-terminal domain"/>
    <property type="match status" value="1"/>
</dbReference>
<evidence type="ECO:0000256" key="2">
    <source>
        <dbReference type="ARBA" id="ARBA00022679"/>
    </source>
</evidence>
<dbReference type="Gene3D" id="3.40.1080.10">
    <property type="entry name" value="Glutaconate Coenzyme A-transferase"/>
    <property type="match status" value="1"/>
</dbReference>
<dbReference type="GO" id="GO:0008775">
    <property type="term" value="F:acetate CoA-transferase activity"/>
    <property type="evidence" value="ECO:0007669"/>
    <property type="project" value="InterPro"/>
</dbReference>
<dbReference type="PATRIC" id="fig|1121405.3.peg.3261"/>
<dbReference type="AlphaFoldDB" id="S7TF73"/>
<keyword evidence="4" id="KW-0378">Hydrolase</keyword>
<evidence type="ECO:0000256" key="1">
    <source>
        <dbReference type="ARBA" id="ARBA00009632"/>
    </source>
</evidence>
<comment type="caution">
    <text evidence="4">The sequence shown here is derived from an EMBL/GenBank/DDBJ whole genome shotgun (WGS) entry which is preliminary data.</text>
</comment>
<dbReference type="Proteomes" id="UP000014977">
    <property type="component" value="Unassembled WGS sequence"/>
</dbReference>
<dbReference type="InterPro" id="IPR038460">
    <property type="entry name" value="AcetylCoA_hyd_C_sf"/>
</dbReference>
<comment type="similarity">
    <text evidence="1">Belongs to the acetyl-CoA hydrolase/transferase family.</text>
</comment>
<dbReference type="RefSeq" id="WP_020877668.1">
    <property type="nucleotide sequence ID" value="NZ_ATHJ01000105.1"/>
</dbReference>
<evidence type="ECO:0000313" key="4">
    <source>
        <dbReference type="EMBL" id="EPR35852.1"/>
    </source>
</evidence>
<keyword evidence="5" id="KW-1185">Reference proteome</keyword>
<dbReference type="CDD" id="cd04301">
    <property type="entry name" value="NAT_SF"/>
    <property type="match status" value="1"/>
</dbReference>
<dbReference type="InterPro" id="IPR046433">
    <property type="entry name" value="ActCoA_hydro"/>
</dbReference>
<dbReference type="GO" id="GO:0016787">
    <property type="term" value="F:hydrolase activity"/>
    <property type="evidence" value="ECO:0007669"/>
    <property type="project" value="UniProtKB-KW"/>
</dbReference>
<dbReference type="InterPro" id="IPR037171">
    <property type="entry name" value="NagB/RpiA_transferase-like"/>
</dbReference>
<dbReference type="PROSITE" id="PS51186">
    <property type="entry name" value="GNAT"/>
    <property type="match status" value="1"/>
</dbReference>
<gene>
    <name evidence="4" type="ORF">dsmv_0557</name>
</gene>
<sequence length="627" mass="69291">MAKTSYWADDFVEKQRTAKEAVKMIRPGQRVFIGSSCGEPQYLVKTLAEASSVFTDLEIVRLLSLERTPLGLIADKTKSRSINIRSFYLGSGKARGLAMNKRFITPVNLSAIPRLFKSRQLPIHAALIQVTPPDDFGWMSLGVSVDVTLSAAFSADLVIAQVNPRMPRVLGQSFIHVDDVDVIVEHEEELLATEPLPETEAANTIGRLIARLVDDGSTIQIGLGATSKATLLALADKNDLGVHSQYLTQDMMHLFSRGVITNRRKGFNEGKMVASAAIGGEVLYEFLHDNPSVDFRPSDYVNDPTIIARHHRMVSMNVALAMDLTGQVAADALPRTYFTGVTGINDFIRGAALAEGGKSILMFASTSGSGEDQTSRVVPSLGDTAVVVPRGDVHYVVTEYGAVNLFGKSLQERALAMISIAHPEYREELFFEAKEMGLLSEDRTLSDSIHGVYPVKLEEVREINGETVVIRPAKPVDERRIQEHFYNLEPDDVVSRFFHEKHSFVRDDLEEMLEVDYVKDLTIVAVVGEFGFGKVIAMGEYLLNEASNMAEVAFTVNKAYQGRGLGKLLMRKLAEAARENGLAGLFAYTAPHNRGMINLFKTLPYKIKTVFEDDMVLLSCRFDTMET</sequence>
<dbReference type="GO" id="GO:0016747">
    <property type="term" value="F:acyltransferase activity, transferring groups other than amino-acyl groups"/>
    <property type="evidence" value="ECO:0007669"/>
    <property type="project" value="InterPro"/>
</dbReference>
<dbReference type="GO" id="GO:0006083">
    <property type="term" value="P:acetate metabolic process"/>
    <property type="evidence" value="ECO:0007669"/>
    <property type="project" value="InterPro"/>
</dbReference>
<dbReference type="SUPFAM" id="SSF55729">
    <property type="entry name" value="Acyl-CoA N-acyltransferases (Nat)"/>
    <property type="match status" value="1"/>
</dbReference>
<dbReference type="Pfam" id="PF00583">
    <property type="entry name" value="Acetyltransf_1"/>
    <property type="match status" value="1"/>
</dbReference>
<dbReference type="InterPro" id="IPR000182">
    <property type="entry name" value="GNAT_dom"/>
</dbReference>
<organism evidence="4 5">
    <name type="scientific">Desulfococcus multivorans DSM 2059</name>
    <dbReference type="NCBI Taxonomy" id="1121405"/>
    <lineage>
        <taxon>Bacteria</taxon>
        <taxon>Pseudomonadati</taxon>
        <taxon>Thermodesulfobacteriota</taxon>
        <taxon>Desulfobacteria</taxon>
        <taxon>Desulfobacterales</taxon>
        <taxon>Desulfococcaceae</taxon>
        <taxon>Desulfococcus</taxon>
    </lineage>
</organism>
<dbReference type="EMBL" id="ATHJ01000105">
    <property type="protein sequence ID" value="EPR35852.1"/>
    <property type="molecule type" value="Genomic_DNA"/>
</dbReference>
<proteinExistence type="inferred from homology"/>
<dbReference type="InterPro" id="IPR026888">
    <property type="entry name" value="AcetylCoA_hyd_C"/>
</dbReference>
<feature type="domain" description="N-acetyltransferase" evidence="3">
    <location>
        <begin position="468"/>
        <end position="623"/>
    </location>
</feature>
<dbReference type="OrthoDB" id="9801795at2"/>
<dbReference type="Pfam" id="PF13336">
    <property type="entry name" value="AcetylCoA_hyd_C"/>
    <property type="match status" value="1"/>
</dbReference>
<dbReference type="Pfam" id="PF02550">
    <property type="entry name" value="AcetylCoA_hydro"/>
    <property type="match status" value="1"/>
</dbReference>
<dbReference type="PANTHER" id="PTHR21432:SF20">
    <property type="entry name" value="ACETYL-COA HYDROLASE"/>
    <property type="match status" value="1"/>
</dbReference>
<reference evidence="4 5" key="1">
    <citation type="journal article" date="2013" name="Genome Announc.">
        <title>Draft genome sequences for three mercury-methylating, sulfate-reducing bacteria.</title>
        <authorList>
            <person name="Brown S.D."/>
            <person name="Hurt R.A.Jr."/>
            <person name="Gilmour C.C."/>
            <person name="Elias D.A."/>
        </authorList>
    </citation>
    <scope>NUCLEOTIDE SEQUENCE [LARGE SCALE GENOMIC DNA]</scope>
    <source>
        <strain evidence="4 5">DSM 2059</strain>
    </source>
</reference>
<dbReference type="InterPro" id="IPR003702">
    <property type="entry name" value="ActCoA_hydro_N"/>
</dbReference>
<name>S7TF73_DESML</name>
<accession>S7TF73</accession>